<comment type="caution">
    <text evidence="10">The sequence shown here is derived from an EMBL/GenBank/DDBJ whole genome shotgun (WGS) entry which is preliminary data.</text>
</comment>
<keyword evidence="2 7" id="KW-0479">Metal-binding</keyword>
<keyword evidence="7" id="KW-0472">Membrane</keyword>
<evidence type="ECO:0000256" key="3">
    <source>
        <dbReference type="ARBA" id="ARBA00022801"/>
    </source>
</evidence>
<dbReference type="EC" id="3.4.24.84" evidence="7"/>
<dbReference type="InterPro" id="IPR027057">
    <property type="entry name" value="CAXX_Prtase_1"/>
</dbReference>
<dbReference type="EMBL" id="CAXAMN010001047">
    <property type="protein sequence ID" value="CAK8992079.1"/>
    <property type="molecule type" value="Genomic_DNA"/>
</dbReference>
<evidence type="ECO:0000256" key="7">
    <source>
        <dbReference type="RuleBase" id="RU366005"/>
    </source>
</evidence>
<comment type="subcellular location">
    <subcellularLocation>
        <location evidence="7">Endoplasmic reticulum membrane</location>
        <topology evidence="7">Multi-pass membrane protein</topology>
    </subcellularLocation>
</comment>
<feature type="domain" description="CAAX prenyl protease 1 N-terminal" evidence="9">
    <location>
        <begin position="14"/>
        <end position="174"/>
    </location>
</feature>
<keyword evidence="4 7" id="KW-0862">Zinc</keyword>
<dbReference type="InterPro" id="IPR032456">
    <property type="entry name" value="Peptidase_M48_N"/>
</dbReference>
<proteinExistence type="inferred from homology"/>
<evidence type="ECO:0000259" key="9">
    <source>
        <dbReference type="Pfam" id="PF16491"/>
    </source>
</evidence>
<keyword evidence="11" id="KW-1185">Reference proteome</keyword>
<evidence type="ECO:0000256" key="2">
    <source>
        <dbReference type="ARBA" id="ARBA00022723"/>
    </source>
</evidence>
<keyword evidence="1 7" id="KW-0645">Protease</keyword>
<evidence type="ECO:0000256" key="4">
    <source>
        <dbReference type="ARBA" id="ARBA00022833"/>
    </source>
</evidence>
<name>A0ABP0HRN8_9DINO</name>
<organism evidence="10 11">
    <name type="scientific">Durusdinium trenchii</name>
    <dbReference type="NCBI Taxonomy" id="1381693"/>
    <lineage>
        <taxon>Eukaryota</taxon>
        <taxon>Sar</taxon>
        <taxon>Alveolata</taxon>
        <taxon>Dinophyceae</taxon>
        <taxon>Suessiales</taxon>
        <taxon>Symbiodiniaceae</taxon>
        <taxon>Durusdinium</taxon>
    </lineage>
</organism>
<keyword evidence="7" id="KW-0812">Transmembrane</keyword>
<evidence type="ECO:0000256" key="5">
    <source>
        <dbReference type="ARBA" id="ARBA00023049"/>
    </source>
</evidence>
<comment type="caution">
    <text evidence="7">Lacks conserved residue(s) required for the propagation of feature annotation.</text>
</comment>
<sequence>MSDWSLTFARGPGVVEEAKFLESQAYQKDKRVFGFVKDWVSFIYDKVQLFLITPLLWHYAVGVFGEEAEYSCTLFWLFLLQWVEKPISIPFSLYSNFVVEEKHGFNKMTVKLFITDLIKSEILTYIFGGLLVPMLIWIVRYFGAGFYLYLWGFVQFLIMAFMWIYPNFIQPLFNEFRQLQDASLKEKIEALAAEVSFPLTKLFEIDGSKRSGHSNAYFFGFWKYKRIVLYDTLLHLKHDDILAILCHELGHWKFGHTLMNLVISSAHTFVLFWLFDLVMYSEDPLPFSPSYTRMEDVHSISQQSIYNAICGTSTAAECKQKHIRILIFVIAEAAHFSLIADLVEDLMNGIISSLSLTQMDELIHSYGALRKASGKRHTGQLVIETEDVQRHMAEFHRELCESFPHLETGDEGVKETRV</sequence>
<dbReference type="SUPFAM" id="SSF56371">
    <property type="entry name" value="Ribosome inactivating proteins (RIP)"/>
    <property type="match status" value="1"/>
</dbReference>
<evidence type="ECO:0000313" key="10">
    <source>
        <dbReference type="EMBL" id="CAK8992079.1"/>
    </source>
</evidence>
<keyword evidence="3 7" id="KW-0378">Hydrolase</keyword>
<feature type="transmembrane region" description="Helical" evidence="7">
    <location>
        <begin position="148"/>
        <end position="168"/>
    </location>
</feature>
<dbReference type="InterPro" id="IPR001915">
    <property type="entry name" value="Peptidase_M48"/>
</dbReference>
<evidence type="ECO:0000259" key="8">
    <source>
        <dbReference type="Pfam" id="PF01435"/>
    </source>
</evidence>
<accession>A0ABP0HRN8</accession>
<comment type="similarity">
    <text evidence="7">Belongs to the peptidase M48A family.</text>
</comment>
<keyword evidence="7" id="KW-1133">Transmembrane helix</keyword>
<dbReference type="InterPro" id="IPR036041">
    <property type="entry name" value="Ribosome-inact_prot_sf"/>
</dbReference>
<feature type="domain" description="Peptidase M48" evidence="8">
    <location>
        <begin position="179"/>
        <end position="282"/>
    </location>
</feature>
<evidence type="ECO:0000256" key="1">
    <source>
        <dbReference type="ARBA" id="ARBA00022670"/>
    </source>
</evidence>
<dbReference type="Pfam" id="PF16491">
    <property type="entry name" value="Peptidase_M48_N"/>
    <property type="match status" value="1"/>
</dbReference>
<dbReference type="Gene3D" id="3.30.2010.10">
    <property type="entry name" value="Metalloproteases ('zincins'), catalytic domain"/>
    <property type="match status" value="1"/>
</dbReference>
<comment type="catalytic activity">
    <reaction evidence="6 7">
        <text>Hydrolyzes the peptide bond -P2-(S-farnesyl or geranylgeranyl)C-P1'-P2'-P3'-COOH where P1' and P2' are amino acids with aliphatic side chains and P3' is any C-terminal residue.</text>
        <dbReference type="EC" id="3.4.24.84"/>
    </reaction>
</comment>
<reference evidence="10 11" key="1">
    <citation type="submission" date="2024-02" db="EMBL/GenBank/DDBJ databases">
        <authorList>
            <person name="Chen Y."/>
            <person name="Shah S."/>
            <person name="Dougan E. K."/>
            <person name="Thang M."/>
            <person name="Chan C."/>
        </authorList>
    </citation>
    <scope>NUCLEOTIDE SEQUENCE [LARGE SCALE GENOMIC DNA]</scope>
</reference>
<dbReference type="PANTHER" id="PTHR10120">
    <property type="entry name" value="CAAX PRENYL PROTEASE 1"/>
    <property type="match status" value="1"/>
</dbReference>
<protein>
    <recommendedName>
        <fullName evidence="7">CAAX prenyl protease</fullName>
        <ecNumber evidence="7">3.4.24.84</ecNumber>
    </recommendedName>
</protein>
<feature type="transmembrane region" description="Helical" evidence="7">
    <location>
        <begin position="122"/>
        <end position="142"/>
    </location>
</feature>
<dbReference type="CDD" id="cd07343">
    <property type="entry name" value="M48A_Zmpste24p_like"/>
    <property type="match status" value="1"/>
</dbReference>
<keyword evidence="5 7" id="KW-0482">Metalloprotease</keyword>
<evidence type="ECO:0000313" key="11">
    <source>
        <dbReference type="Proteomes" id="UP001642484"/>
    </source>
</evidence>
<keyword evidence="7" id="KW-0256">Endoplasmic reticulum</keyword>
<evidence type="ECO:0000256" key="6">
    <source>
        <dbReference type="ARBA" id="ARBA00044456"/>
    </source>
</evidence>
<comment type="function">
    <text evidence="7">Proteolytically removes the C-terminal three residues of farnesylated proteins.</text>
</comment>
<gene>
    <name evidence="10" type="ORF">CCMP2556_LOCUS2715</name>
</gene>
<dbReference type="Proteomes" id="UP001642484">
    <property type="component" value="Unassembled WGS sequence"/>
</dbReference>
<dbReference type="Pfam" id="PF01435">
    <property type="entry name" value="Peptidase_M48"/>
    <property type="match status" value="1"/>
</dbReference>
<comment type="cofactor">
    <cofactor evidence="7">
        <name>Zn(2+)</name>
        <dbReference type="ChEBI" id="CHEBI:29105"/>
    </cofactor>
    <text evidence="7">Binds 1 zinc ion per subunit.</text>
</comment>